<evidence type="ECO:0000313" key="2">
    <source>
        <dbReference type="Proteomes" id="UP000283383"/>
    </source>
</evidence>
<protein>
    <submittedName>
        <fullName evidence="1">Uncharacterized protein</fullName>
    </submittedName>
</protein>
<evidence type="ECO:0000313" key="1">
    <source>
        <dbReference type="EMBL" id="RKF54314.1"/>
    </source>
</evidence>
<sequence length="138" mass="16089">MLKDNALNYYYRNLLPKITQEMSFEDVIHNLKNNFEGEAYQRLVKQKWKKVNVKAIIADAPEKLLSENLEMMIQKLQDLQDKLVDACEGVAAFQNACFRPANSLEDFINDLRSSVLAYEKSVESLPSNFFTDRHFHKN</sequence>
<gene>
    <name evidence="1" type="ORF">GcM3_210046b</name>
</gene>
<reference evidence="1 2" key="1">
    <citation type="journal article" date="2018" name="BMC Genomics">
        <title>Comparative genome analyses reveal sequence features reflecting distinct modes of host-adaptation between dicot and monocot powdery mildew.</title>
        <authorList>
            <person name="Wu Y."/>
            <person name="Ma X."/>
            <person name="Pan Z."/>
            <person name="Kale S.D."/>
            <person name="Song Y."/>
            <person name="King H."/>
            <person name="Zhang Q."/>
            <person name="Presley C."/>
            <person name="Deng X."/>
            <person name="Wei C.I."/>
            <person name="Xiao S."/>
        </authorList>
    </citation>
    <scope>NUCLEOTIDE SEQUENCE [LARGE SCALE GENOMIC DNA]</scope>
    <source>
        <strain evidence="1">UMSG3</strain>
    </source>
</reference>
<dbReference type="AlphaFoldDB" id="A0A420HA48"/>
<dbReference type="Proteomes" id="UP000283383">
    <property type="component" value="Unassembled WGS sequence"/>
</dbReference>
<accession>A0A420HA48</accession>
<comment type="caution">
    <text evidence="1">The sequence shown here is derived from an EMBL/GenBank/DDBJ whole genome shotgun (WGS) entry which is preliminary data.</text>
</comment>
<dbReference type="EMBL" id="MCBQ01021066">
    <property type="protein sequence ID" value="RKF54314.1"/>
    <property type="molecule type" value="Genomic_DNA"/>
</dbReference>
<organism evidence="1 2">
    <name type="scientific">Golovinomyces cichoracearum</name>
    <dbReference type="NCBI Taxonomy" id="62708"/>
    <lineage>
        <taxon>Eukaryota</taxon>
        <taxon>Fungi</taxon>
        <taxon>Dikarya</taxon>
        <taxon>Ascomycota</taxon>
        <taxon>Pezizomycotina</taxon>
        <taxon>Leotiomycetes</taxon>
        <taxon>Erysiphales</taxon>
        <taxon>Erysiphaceae</taxon>
        <taxon>Golovinomyces</taxon>
    </lineage>
</organism>
<proteinExistence type="predicted"/>
<keyword evidence="2" id="KW-1185">Reference proteome</keyword>
<name>A0A420HA48_9PEZI</name>